<feature type="transmembrane region" description="Helical" evidence="1">
    <location>
        <begin position="141"/>
        <end position="158"/>
    </location>
</feature>
<protein>
    <submittedName>
        <fullName evidence="2">Uncharacterized protein</fullName>
    </submittedName>
</protein>
<feature type="transmembrane region" description="Helical" evidence="1">
    <location>
        <begin position="7"/>
        <end position="25"/>
    </location>
</feature>
<comment type="caution">
    <text evidence="2">The sequence shown here is derived from an EMBL/GenBank/DDBJ whole genome shotgun (WGS) entry which is preliminary data.</text>
</comment>
<evidence type="ECO:0000313" key="2">
    <source>
        <dbReference type="EMBL" id="OGG12129.1"/>
    </source>
</evidence>
<proteinExistence type="predicted"/>
<keyword evidence="1" id="KW-0472">Membrane</keyword>
<dbReference type="EMBL" id="MFIZ01000003">
    <property type="protein sequence ID" value="OGG12129.1"/>
    <property type="molecule type" value="Genomic_DNA"/>
</dbReference>
<gene>
    <name evidence="2" type="ORF">A2Z00_02990</name>
</gene>
<sequence length="185" mass="21202">MWLFLSTLYLSPGFFFLIFGGFIFLLPGICFLAPLVYTVLWFLLIIGLLTIGIRNKQKLKIAEISIAVFLSLFSTLSFGHVMNCCNSVINVIPGEFFFHRGSPVPYYGLSIQEQGFPLINLHNLYSYPPTHHVVISLPNLILNWILYVIFNLLILALVRRVTQRKGKNLKEFFHRLVQKTGSHVI</sequence>
<evidence type="ECO:0000313" key="3">
    <source>
        <dbReference type="Proteomes" id="UP000177268"/>
    </source>
</evidence>
<accession>A0A1F5ZI14</accession>
<reference evidence="2 3" key="1">
    <citation type="journal article" date="2016" name="Nat. Commun.">
        <title>Thousands of microbial genomes shed light on interconnected biogeochemical processes in an aquifer system.</title>
        <authorList>
            <person name="Anantharaman K."/>
            <person name="Brown C.T."/>
            <person name="Hug L.A."/>
            <person name="Sharon I."/>
            <person name="Castelle C.J."/>
            <person name="Probst A.J."/>
            <person name="Thomas B.C."/>
            <person name="Singh A."/>
            <person name="Wilkins M.J."/>
            <person name="Karaoz U."/>
            <person name="Brodie E.L."/>
            <person name="Williams K.H."/>
            <person name="Hubbard S.S."/>
            <person name="Banfield J.F."/>
        </authorList>
    </citation>
    <scope>NUCLEOTIDE SEQUENCE [LARGE SCALE GENOMIC DNA]</scope>
</reference>
<dbReference type="AlphaFoldDB" id="A0A1F5ZI14"/>
<dbReference type="Proteomes" id="UP000177268">
    <property type="component" value="Unassembled WGS sequence"/>
</dbReference>
<evidence type="ECO:0000256" key="1">
    <source>
        <dbReference type="SAM" id="Phobius"/>
    </source>
</evidence>
<feature type="transmembrane region" description="Helical" evidence="1">
    <location>
        <begin position="64"/>
        <end position="82"/>
    </location>
</feature>
<name>A0A1F5ZI14_9BACT</name>
<keyword evidence="1" id="KW-0812">Transmembrane</keyword>
<feature type="transmembrane region" description="Helical" evidence="1">
    <location>
        <begin position="31"/>
        <end position="52"/>
    </location>
</feature>
<keyword evidence="1" id="KW-1133">Transmembrane helix</keyword>
<organism evidence="2 3">
    <name type="scientific">Candidatus Gottesmanbacteria bacterium RBG_13_45_10</name>
    <dbReference type="NCBI Taxonomy" id="1798370"/>
    <lineage>
        <taxon>Bacteria</taxon>
        <taxon>Candidatus Gottesmaniibacteriota</taxon>
    </lineage>
</organism>